<evidence type="ECO:0000313" key="6">
    <source>
        <dbReference type="EMBL" id="GIG13061.1"/>
    </source>
</evidence>
<keyword evidence="7" id="KW-1185">Reference proteome</keyword>
<dbReference type="PANTHER" id="PTHR21599:SF0">
    <property type="entry name" value="GLYCERATE KINASE"/>
    <property type="match status" value="1"/>
</dbReference>
<dbReference type="EMBL" id="BONJ01000004">
    <property type="protein sequence ID" value="GIG13061.1"/>
    <property type="molecule type" value="Genomic_DNA"/>
</dbReference>
<evidence type="ECO:0000256" key="5">
    <source>
        <dbReference type="SAM" id="MobiDB-lite"/>
    </source>
</evidence>
<feature type="region of interest" description="Disordered" evidence="5">
    <location>
        <begin position="1"/>
        <end position="27"/>
    </location>
</feature>
<evidence type="ECO:0000313" key="7">
    <source>
        <dbReference type="Proteomes" id="UP000660339"/>
    </source>
</evidence>
<dbReference type="Gene3D" id="3.90.1510.10">
    <property type="entry name" value="Glycerate kinase, domain 2"/>
    <property type="match status" value="1"/>
</dbReference>
<proteinExistence type="inferred from homology"/>
<dbReference type="Proteomes" id="UP000660339">
    <property type="component" value="Unassembled WGS sequence"/>
</dbReference>
<evidence type="ECO:0000256" key="2">
    <source>
        <dbReference type="ARBA" id="ARBA00022679"/>
    </source>
</evidence>
<dbReference type="InterPro" id="IPR004381">
    <property type="entry name" value="Glycerate_kinase"/>
</dbReference>
<name>A0A8J3PFB7_9ACTN</name>
<dbReference type="InterPro" id="IPR018197">
    <property type="entry name" value="Glycerate_kinase_RE-like"/>
</dbReference>
<dbReference type="InterPro" id="IPR036129">
    <property type="entry name" value="Glycerate_kinase_sf"/>
</dbReference>
<dbReference type="SUPFAM" id="SSF110738">
    <property type="entry name" value="Glycerate kinase I"/>
    <property type="match status" value="1"/>
</dbReference>
<comment type="caution">
    <text evidence="6">The sequence shown here is derived from an EMBL/GenBank/DDBJ whole genome shotgun (WGS) entry which is preliminary data.</text>
</comment>
<comment type="similarity">
    <text evidence="1 4">Belongs to the glycerate kinase type-1 family.</text>
</comment>
<dbReference type="NCBIfam" id="TIGR00045">
    <property type="entry name" value="glycerate kinase"/>
    <property type="match status" value="1"/>
</dbReference>
<accession>A0A8J3PFB7</accession>
<dbReference type="GO" id="GO:0031388">
    <property type="term" value="P:organic acid phosphorylation"/>
    <property type="evidence" value="ECO:0007669"/>
    <property type="project" value="UniProtKB-UniRule"/>
</dbReference>
<dbReference type="GO" id="GO:0008887">
    <property type="term" value="F:glycerate kinase activity"/>
    <property type="evidence" value="ECO:0007669"/>
    <property type="project" value="UniProtKB-UniRule"/>
</dbReference>
<reference evidence="6" key="1">
    <citation type="submission" date="2021-01" db="EMBL/GenBank/DDBJ databases">
        <title>Whole genome shotgun sequence of Catellatospora methionotrophica NBRC 14553.</title>
        <authorList>
            <person name="Komaki H."/>
            <person name="Tamura T."/>
        </authorList>
    </citation>
    <scope>NUCLEOTIDE SEQUENCE</scope>
    <source>
        <strain evidence="6">NBRC 14553</strain>
    </source>
</reference>
<dbReference type="Gene3D" id="3.40.50.10350">
    <property type="entry name" value="Glycerate kinase, domain 1"/>
    <property type="match status" value="1"/>
</dbReference>
<evidence type="ECO:0000256" key="4">
    <source>
        <dbReference type="PIRNR" id="PIRNR006078"/>
    </source>
</evidence>
<dbReference type="Pfam" id="PF02595">
    <property type="entry name" value="Gly_kinase"/>
    <property type="match status" value="1"/>
</dbReference>
<dbReference type="PANTHER" id="PTHR21599">
    <property type="entry name" value="GLYCERATE KINASE"/>
    <property type="match status" value="1"/>
</dbReference>
<protein>
    <submittedName>
        <fullName evidence="6">Glycerate kinase</fullName>
    </submittedName>
</protein>
<dbReference type="AlphaFoldDB" id="A0A8J3PFB7"/>
<evidence type="ECO:0000256" key="3">
    <source>
        <dbReference type="ARBA" id="ARBA00022777"/>
    </source>
</evidence>
<organism evidence="6 7">
    <name type="scientific">Catellatospora methionotrophica</name>
    <dbReference type="NCBI Taxonomy" id="121620"/>
    <lineage>
        <taxon>Bacteria</taxon>
        <taxon>Bacillati</taxon>
        <taxon>Actinomycetota</taxon>
        <taxon>Actinomycetes</taxon>
        <taxon>Micromonosporales</taxon>
        <taxon>Micromonosporaceae</taxon>
        <taxon>Catellatospora</taxon>
    </lineage>
</organism>
<dbReference type="InterPro" id="IPR018193">
    <property type="entry name" value="Glyc_kinase_flavodox-like_fold"/>
</dbReference>
<evidence type="ECO:0000256" key="1">
    <source>
        <dbReference type="ARBA" id="ARBA00006284"/>
    </source>
</evidence>
<keyword evidence="2 4" id="KW-0808">Transferase</keyword>
<keyword evidence="3 4" id="KW-0418">Kinase</keyword>
<dbReference type="PIRSF" id="PIRSF006078">
    <property type="entry name" value="GlxK"/>
    <property type="match status" value="1"/>
</dbReference>
<gene>
    <name evidence="6" type="primary">glxK</name>
    <name evidence="6" type="ORF">Cme02nite_13930</name>
</gene>
<sequence>MGQVTGPGQAFAALGRGTGPRRSPTRPGRVTIVQPMRVLICPDKFAGTLTAVEAAQAVADGWHETAPADELICRPIADGGPGFVEVLHASIGGDLIEVDTTDPLGRPVLGAVLLTGDASATAYVESAQACGLHLVEPGERDPKVTSSYGLGALITAAIENGARRVVIGLGGSATNDGGAGLLAALGAVGLDAAGEPLAPGSAALTTCTSLALAAATQIPAVAQSVDGVGLQAGAGLVPAGVELIAATDVDNPLTGLHGASAVYGPQKGATSQDVTLLDAALANWAAVLERELPGCPAKLAELPGGGAAGGLGAAILALGGTVSSGIDLVRELTGLDEVLENADLVITGEGSFDHQSLRGKAISGLAGAARDLGVPCVVLAGRVTTGRREQGAAGVTEAYALVDHFGSVDLALAEPARGLRELATRLARQWSRR</sequence>